<evidence type="ECO:0000256" key="7">
    <source>
        <dbReference type="ARBA" id="ARBA00023172"/>
    </source>
</evidence>
<keyword evidence="7" id="KW-0233">DNA recombination</keyword>
<dbReference type="Proteomes" id="UP000663088">
    <property type="component" value="Chromosome"/>
</dbReference>
<keyword evidence="4" id="KW-0159">Chromosome partition</keyword>
<keyword evidence="2" id="KW-0963">Cytoplasm</keyword>
<evidence type="ECO:0000256" key="3">
    <source>
        <dbReference type="ARBA" id="ARBA00022618"/>
    </source>
</evidence>
<comment type="subcellular location">
    <subcellularLocation>
        <location evidence="1">Cytoplasm</location>
    </subcellularLocation>
</comment>
<protein>
    <submittedName>
        <fullName evidence="12">Tyrosine-type recombinase/integrase</fullName>
    </submittedName>
</protein>
<dbReference type="EMBL" id="CP065956">
    <property type="protein sequence ID" value="QSR87728.1"/>
    <property type="molecule type" value="Genomic_DNA"/>
</dbReference>
<evidence type="ECO:0000313" key="12">
    <source>
        <dbReference type="EMBL" id="QSR87728.1"/>
    </source>
</evidence>
<dbReference type="InterPro" id="IPR004107">
    <property type="entry name" value="Integrase_SAM-like_N"/>
</dbReference>
<dbReference type="InterPro" id="IPR002104">
    <property type="entry name" value="Integrase_catalytic"/>
</dbReference>
<dbReference type="PROSITE" id="PS51898">
    <property type="entry name" value="TYR_RECOMBINASE"/>
    <property type="match status" value="1"/>
</dbReference>
<dbReference type="SUPFAM" id="SSF56349">
    <property type="entry name" value="DNA breaking-rejoining enzymes"/>
    <property type="match status" value="1"/>
</dbReference>
<dbReference type="InterPro" id="IPR050090">
    <property type="entry name" value="Tyrosine_recombinase_XerCD"/>
</dbReference>
<dbReference type="Gene3D" id="1.10.443.10">
    <property type="entry name" value="Intergrase catalytic core"/>
    <property type="match status" value="1"/>
</dbReference>
<dbReference type="PANTHER" id="PTHR30349:SF77">
    <property type="entry name" value="TYROSINE RECOMBINASE XERC"/>
    <property type="match status" value="1"/>
</dbReference>
<keyword evidence="3" id="KW-0132">Cell division</keyword>
<gene>
    <name evidence="12" type="ORF">EM20IM_02680</name>
</gene>
<sequence length="293" mass="34436">MHYLLAKSFSLYTVRNYVQPLKEFFSFVKWQQCKEPKIEECRDYLYFLCKRPDLKPSSIRVRFAALRSFFNFFYREKKINKESPFSQVMLPKPDRNLPRYLSLEQVQALLNAPQKKWEKEKEKGKKSRWNEWQWKRDQAWLETLYGAGLRVGELSSLKRKNFFPSDLALLVEGKRKKERYCILGEAATASLCSYLESCPFESEFLFVSSRGKPLTPRFFQLSLKEYLAIAGLDQSISPHKLRHTFATHLLEGGADLRSIQELLGHAHLSTTQIYTAVSAEHLKESYFRTHPRA</sequence>
<keyword evidence="8" id="KW-0131">Cell cycle</keyword>
<evidence type="ECO:0000256" key="4">
    <source>
        <dbReference type="ARBA" id="ARBA00022829"/>
    </source>
</evidence>
<reference evidence="12 13" key="1">
    <citation type="submission" date="2020-12" db="EMBL/GenBank/DDBJ databases">
        <authorList>
            <person name="Awala S.I."/>
            <person name="Gwak J.-H."/>
            <person name="Kim S.-J."/>
            <person name="Rhee S.-K."/>
        </authorList>
    </citation>
    <scope>NUCLEOTIDE SEQUENCE [LARGE SCALE GENOMIC DNA]</scope>
    <source>
        <strain evidence="12 13">IT5</strain>
    </source>
</reference>
<dbReference type="InterPro" id="IPR044068">
    <property type="entry name" value="CB"/>
</dbReference>
<dbReference type="PROSITE" id="PS51900">
    <property type="entry name" value="CB"/>
    <property type="match status" value="1"/>
</dbReference>
<evidence type="ECO:0000259" key="10">
    <source>
        <dbReference type="PROSITE" id="PS51898"/>
    </source>
</evidence>
<dbReference type="InterPro" id="IPR010998">
    <property type="entry name" value="Integrase_recombinase_N"/>
</dbReference>
<dbReference type="InterPro" id="IPR011010">
    <property type="entry name" value="DNA_brk_join_enz"/>
</dbReference>
<proteinExistence type="predicted"/>
<organism evidence="12 13">
    <name type="scientific">Candidatus Methylacidiphilum infernorum</name>
    <dbReference type="NCBI Taxonomy" id="511746"/>
    <lineage>
        <taxon>Bacteria</taxon>
        <taxon>Pseudomonadati</taxon>
        <taxon>Verrucomicrobiota</taxon>
        <taxon>Methylacidiphilae</taxon>
        <taxon>Methylacidiphilales</taxon>
        <taxon>Methylacidiphilaceae</taxon>
        <taxon>Methylacidiphilum (ex Ratnadevi et al. 2023)</taxon>
    </lineage>
</organism>
<dbReference type="Gene3D" id="1.10.150.130">
    <property type="match status" value="1"/>
</dbReference>
<evidence type="ECO:0000256" key="1">
    <source>
        <dbReference type="ARBA" id="ARBA00004496"/>
    </source>
</evidence>
<evidence type="ECO:0000313" key="13">
    <source>
        <dbReference type="Proteomes" id="UP000663088"/>
    </source>
</evidence>
<keyword evidence="5" id="KW-0229">DNA integration</keyword>
<dbReference type="InterPro" id="IPR013762">
    <property type="entry name" value="Integrase-like_cat_sf"/>
</dbReference>
<feature type="domain" description="Core-binding (CB)" evidence="11">
    <location>
        <begin position="1"/>
        <end position="74"/>
    </location>
</feature>
<dbReference type="Pfam" id="PF00589">
    <property type="entry name" value="Phage_integrase"/>
    <property type="match status" value="1"/>
</dbReference>
<evidence type="ECO:0000256" key="6">
    <source>
        <dbReference type="ARBA" id="ARBA00023125"/>
    </source>
</evidence>
<name>A0ABX7PYJ2_9BACT</name>
<evidence type="ECO:0000259" key="11">
    <source>
        <dbReference type="PROSITE" id="PS51900"/>
    </source>
</evidence>
<evidence type="ECO:0000256" key="9">
    <source>
        <dbReference type="PROSITE-ProRule" id="PRU01248"/>
    </source>
</evidence>
<feature type="domain" description="Tyr recombinase" evidence="10">
    <location>
        <begin position="96"/>
        <end position="287"/>
    </location>
</feature>
<keyword evidence="13" id="KW-1185">Reference proteome</keyword>
<dbReference type="PANTHER" id="PTHR30349">
    <property type="entry name" value="PHAGE INTEGRASE-RELATED"/>
    <property type="match status" value="1"/>
</dbReference>
<accession>A0ABX7PYJ2</accession>
<evidence type="ECO:0000256" key="5">
    <source>
        <dbReference type="ARBA" id="ARBA00022908"/>
    </source>
</evidence>
<keyword evidence="6 9" id="KW-0238">DNA-binding</keyword>
<evidence type="ECO:0000256" key="2">
    <source>
        <dbReference type="ARBA" id="ARBA00022490"/>
    </source>
</evidence>
<dbReference type="Pfam" id="PF02899">
    <property type="entry name" value="Phage_int_SAM_1"/>
    <property type="match status" value="1"/>
</dbReference>
<evidence type="ECO:0000256" key="8">
    <source>
        <dbReference type="ARBA" id="ARBA00023306"/>
    </source>
</evidence>